<dbReference type="InterPro" id="IPR054613">
    <property type="entry name" value="Peptidase_S78_dom"/>
</dbReference>
<evidence type="ECO:0000259" key="4">
    <source>
        <dbReference type="Pfam" id="PF04586"/>
    </source>
</evidence>
<keyword evidence="1" id="KW-1188">Viral release from host cell</keyword>
<keyword evidence="2" id="KW-0645">Protease</keyword>
<feature type="domain" description="Prohead serine protease" evidence="4">
    <location>
        <begin position="13"/>
        <end position="168"/>
    </location>
</feature>
<dbReference type="EMBL" id="BJNF01000026">
    <property type="protein sequence ID" value="GEC15163.1"/>
    <property type="molecule type" value="Genomic_DNA"/>
</dbReference>
<dbReference type="NCBIfam" id="TIGR01543">
    <property type="entry name" value="proheadase_HK97"/>
    <property type="match status" value="1"/>
</dbReference>
<keyword evidence="3" id="KW-0378">Hydrolase</keyword>
<sequence length="228" mass="24896">MKRETFLTPLEVKFAGDGETMSFSGYGARFGNVDAYGDVIAPGAFEKTLKDARSSGNWPAMLLQHGSFLGGDDNMPVGVWTEMREDSKGLYVEGQLAPTTRGKDAYTLLKMSPRPAINGMSIGYRPVEWSMRAKPEDPRRTLKAVELLEVSLVTFPANGKARVEAVKSADSIKTIREFEEFLRDVGGFSNAAAKAIAAGGFKANPRDEDANMAAIEIVRRNLAILTRK</sequence>
<protein>
    <submittedName>
        <fullName evidence="5">Peptidase U35</fullName>
    </submittedName>
</protein>
<dbReference type="GO" id="GO:0006508">
    <property type="term" value="P:proteolysis"/>
    <property type="evidence" value="ECO:0007669"/>
    <property type="project" value="UniProtKB-KW"/>
</dbReference>
<evidence type="ECO:0000313" key="6">
    <source>
        <dbReference type="Proteomes" id="UP000318825"/>
    </source>
</evidence>
<organism evidence="5 6">
    <name type="scientific">Nitrobacter winogradskyi</name>
    <name type="common">Nitrobacter agilis</name>
    <dbReference type="NCBI Taxonomy" id="913"/>
    <lineage>
        <taxon>Bacteria</taxon>
        <taxon>Pseudomonadati</taxon>
        <taxon>Pseudomonadota</taxon>
        <taxon>Alphaproteobacteria</taxon>
        <taxon>Hyphomicrobiales</taxon>
        <taxon>Nitrobacteraceae</taxon>
        <taxon>Nitrobacter</taxon>
    </lineage>
</organism>
<dbReference type="RefSeq" id="WP_141382901.1">
    <property type="nucleotide sequence ID" value="NZ_BJNF01000026.1"/>
</dbReference>
<dbReference type="GO" id="GO:0008233">
    <property type="term" value="F:peptidase activity"/>
    <property type="evidence" value="ECO:0007669"/>
    <property type="project" value="UniProtKB-KW"/>
</dbReference>
<reference evidence="5 6" key="1">
    <citation type="submission" date="2019-06" db="EMBL/GenBank/DDBJ databases">
        <title>Whole genome shotgun sequence of Nitrobacter winogradskyi NBRC 14297.</title>
        <authorList>
            <person name="Hosoyama A."/>
            <person name="Uohara A."/>
            <person name="Ohji S."/>
            <person name="Ichikawa N."/>
        </authorList>
    </citation>
    <scope>NUCLEOTIDE SEQUENCE [LARGE SCALE GENOMIC DNA]</scope>
    <source>
        <strain evidence="5 6">NBRC 14297</strain>
    </source>
</reference>
<accession>A0A4Y3W886</accession>
<evidence type="ECO:0000313" key="5">
    <source>
        <dbReference type="EMBL" id="GEC15163.1"/>
    </source>
</evidence>
<dbReference type="Proteomes" id="UP000318825">
    <property type="component" value="Unassembled WGS sequence"/>
</dbReference>
<comment type="caution">
    <text evidence="5">The sequence shown here is derived from an EMBL/GenBank/DDBJ whole genome shotgun (WGS) entry which is preliminary data.</text>
</comment>
<evidence type="ECO:0000256" key="3">
    <source>
        <dbReference type="ARBA" id="ARBA00022801"/>
    </source>
</evidence>
<evidence type="ECO:0000256" key="2">
    <source>
        <dbReference type="ARBA" id="ARBA00022670"/>
    </source>
</evidence>
<dbReference type="OrthoDB" id="9804926at2"/>
<dbReference type="InterPro" id="IPR006433">
    <property type="entry name" value="Prohead_protease"/>
</dbReference>
<proteinExistence type="predicted"/>
<gene>
    <name evidence="5" type="ORF">NWI01_10550</name>
</gene>
<name>A0A4Y3W886_NITWI</name>
<evidence type="ECO:0000256" key="1">
    <source>
        <dbReference type="ARBA" id="ARBA00022612"/>
    </source>
</evidence>
<dbReference type="Pfam" id="PF04586">
    <property type="entry name" value="Peptidase_S78"/>
    <property type="match status" value="1"/>
</dbReference>
<dbReference type="AlphaFoldDB" id="A0A4Y3W886"/>